<proteinExistence type="predicted"/>
<dbReference type="EMBL" id="LARY01000001">
    <property type="protein sequence ID" value="RDX02362.1"/>
    <property type="molecule type" value="Genomic_DNA"/>
</dbReference>
<organism evidence="2 3">
    <name type="scientific">Listeria kieliensis</name>
    <dbReference type="NCBI Taxonomy" id="1621700"/>
    <lineage>
        <taxon>Bacteria</taxon>
        <taxon>Bacillati</taxon>
        <taxon>Bacillota</taxon>
        <taxon>Bacilli</taxon>
        <taxon>Bacillales</taxon>
        <taxon>Listeriaceae</taxon>
        <taxon>Listeria</taxon>
    </lineage>
</organism>
<name>A0A3D8TU41_9LIST</name>
<dbReference type="GO" id="GO:0004145">
    <property type="term" value="F:diamine N-acetyltransferase activity"/>
    <property type="evidence" value="ECO:0007669"/>
    <property type="project" value="TreeGrafter"/>
</dbReference>
<dbReference type="Pfam" id="PF13302">
    <property type="entry name" value="Acetyltransf_3"/>
    <property type="match status" value="1"/>
</dbReference>
<keyword evidence="2" id="KW-0808">Transferase</keyword>
<reference evidence="3" key="1">
    <citation type="submission" date="2015-04" db="EMBL/GenBank/DDBJ databases">
        <authorList>
            <person name="Schardt J."/>
            <person name="Mueller-Herbst S."/>
            <person name="Scherer S."/>
            <person name="Huptas C."/>
        </authorList>
    </citation>
    <scope>NUCLEOTIDE SEQUENCE [LARGE SCALE GENOMIC DNA]</scope>
    <source>
        <strain evidence="3">Kiel-L1</strain>
    </source>
</reference>
<accession>A0A3D8TU41</accession>
<sequence length="168" mass="20145">MHIRALEENDLIHIHELNNKLNVMAYWFEEPYESLSELKSLYQKHIYDESERRFVIIKEGQFAGIIELVEIDYIHRNCEIQVIVKEEFQGEGLAQEAMEKGINYAFQILNLHKVFLYVDTENEGAVHIYKKLGFEIEGTMVEQFYMRGEYKDCYFMGLFKRNWKQAQM</sequence>
<dbReference type="CDD" id="cd04301">
    <property type="entry name" value="NAT_SF"/>
    <property type="match status" value="1"/>
</dbReference>
<dbReference type="Proteomes" id="UP000257055">
    <property type="component" value="Unassembled WGS sequence"/>
</dbReference>
<dbReference type="PANTHER" id="PTHR43415:SF6">
    <property type="entry name" value="SPERMIDINE N(1)-ACETYLTRANSFERASE"/>
    <property type="match status" value="1"/>
</dbReference>
<dbReference type="PANTHER" id="PTHR43415">
    <property type="entry name" value="SPERMIDINE N(1)-ACETYLTRANSFERASE"/>
    <property type="match status" value="1"/>
</dbReference>
<gene>
    <name evidence="2" type="ORF">UR08_02260</name>
</gene>
<comment type="caution">
    <text evidence="2">The sequence shown here is derived from an EMBL/GenBank/DDBJ whole genome shotgun (WGS) entry which is preliminary data.</text>
</comment>
<dbReference type="InterPro" id="IPR016181">
    <property type="entry name" value="Acyl_CoA_acyltransferase"/>
</dbReference>
<feature type="domain" description="N-acetyltransferase" evidence="1">
    <location>
        <begin position="1"/>
        <end position="161"/>
    </location>
</feature>
<keyword evidence="3" id="KW-1185">Reference proteome</keyword>
<dbReference type="Gene3D" id="3.40.630.30">
    <property type="match status" value="1"/>
</dbReference>
<dbReference type="PROSITE" id="PS51186">
    <property type="entry name" value="GNAT"/>
    <property type="match status" value="1"/>
</dbReference>
<dbReference type="RefSeq" id="WP_115752040.1">
    <property type="nucleotide sequence ID" value="NZ_LARY01000001.1"/>
</dbReference>
<dbReference type="InterPro" id="IPR000182">
    <property type="entry name" value="GNAT_dom"/>
</dbReference>
<dbReference type="AlphaFoldDB" id="A0A3D8TU41"/>
<evidence type="ECO:0000259" key="1">
    <source>
        <dbReference type="PROSITE" id="PS51186"/>
    </source>
</evidence>
<protein>
    <submittedName>
        <fullName evidence="2">Spermidine acetyltransferase</fullName>
    </submittedName>
</protein>
<dbReference type="SUPFAM" id="SSF55729">
    <property type="entry name" value="Acyl-CoA N-acyltransferases (Nat)"/>
    <property type="match status" value="1"/>
</dbReference>
<evidence type="ECO:0000313" key="2">
    <source>
        <dbReference type="EMBL" id="RDX02362.1"/>
    </source>
</evidence>
<evidence type="ECO:0000313" key="3">
    <source>
        <dbReference type="Proteomes" id="UP000257055"/>
    </source>
</evidence>